<keyword evidence="4" id="KW-0732">Signal</keyword>
<keyword evidence="7 11" id="KW-0482">Metalloprotease</keyword>
<evidence type="ECO:0000259" key="14">
    <source>
        <dbReference type="PROSITE" id="PS51864"/>
    </source>
</evidence>
<evidence type="ECO:0000256" key="2">
    <source>
        <dbReference type="ARBA" id="ARBA00022670"/>
    </source>
</evidence>
<evidence type="ECO:0000256" key="4">
    <source>
        <dbReference type="ARBA" id="ARBA00022729"/>
    </source>
</evidence>
<dbReference type="Proteomes" id="UP001201812">
    <property type="component" value="Unassembled WGS sequence"/>
</dbReference>
<dbReference type="AlphaFoldDB" id="A0AAD4N6W6"/>
<organism evidence="15 16">
    <name type="scientific">Ditylenchus destructor</name>
    <dbReference type="NCBI Taxonomy" id="166010"/>
    <lineage>
        <taxon>Eukaryota</taxon>
        <taxon>Metazoa</taxon>
        <taxon>Ecdysozoa</taxon>
        <taxon>Nematoda</taxon>
        <taxon>Chromadorea</taxon>
        <taxon>Rhabditida</taxon>
        <taxon>Tylenchina</taxon>
        <taxon>Tylenchomorpha</taxon>
        <taxon>Sphaerularioidea</taxon>
        <taxon>Anguinidae</taxon>
        <taxon>Anguininae</taxon>
        <taxon>Ditylenchus</taxon>
    </lineage>
</organism>
<dbReference type="InterPro" id="IPR006026">
    <property type="entry name" value="Peptidase_Metallo"/>
</dbReference>
<comment type="cofactor">
    <cofactor evidence="11 12">
        <name>Zn(2+)</name>
        <dbReference type="ChEBI" id="CHEBI:29105"/>
    </cofactor>
    <text evidence="11 12">Binds 1 zinc ion per subunit.</text>
</comment>
<comment type="caution">
    <text evidence="10">Lacks conserved residue(s) required for the propagation of feature annotation.</text>
</comment>
<feature type="domain" description="Peptidase M12A" evidence="14">
    <location>
        <begin position="67"/>
        <end position="217"/>
    </location>
</feature>
<dbReference type="SMART" id="SM00254">
    <property type="entry name" value="ShKT"/>
    <property type="match status" value="1"/>
</dbReference>
<evidence type="ECO:0000256" key="9">
    <source>
        <dbReference type="ARBA" id="ARBA00023157"/>
    </source>
</evidence>
<evidence type="ECO:0000256" key="8">
    <source>
        <dbReference type="ARBA" id="ARBA00023145"/>
    </source>
</evidence>
<dbReference type="InterPro" id="IPR001506">
    <property type="entry name" value="Peptidase_M12A"/>
</dbReference>
<dbReference type="EC" id="3.4.24.-" evidence="12"/>
<evidence type="ECO:0000313" key="16">
    <source>
        <dbReference type="Proteomes" id="UP001201812"/>
    </source>
</evidence>
<dbReference type="Gene3D" id="3.40.390.10">
    <property type="entry name" value="Collagenase (Catalytic Domain)"/>
    <property type="match status" value="1"/>
</dbReference>
<evidence type="ECO:0000256" key="5">
    <source>
        <dbReference type="ARBA" id="ARBA00022801"/>
    </source>
</evidence>
<dbReference type="Pfam" id="PF01400">
    <property type="entry name" value="Astacin"/>
    <property type="match status" value="1"/>
</dbReference>
<dbReference type="SUPFAM" id="SSF55486">
    <property type="entry name" value="Metalloproteases ('zincins'), catalytic domain"/>
    <property type="match status" value="1"/>
</dbReference>
<proteinExistence type="predicted"/>
<evidence type="ECO:0000259" key="13">
    <source>
        <dbReference type="PROSITE" id="PS51670"/>
    </source>
</evidence>
<dbReference type="FunFam" id="1.10.10.1940:FF:000002">
    <property type="entry name" value="PHAryngeal gland Toxin-related"/>
    <property type="match status" value="1"/>
</dbReference>
<dbReference type="PANTHER" id="PTHR10127">
    <property type="entry name" value="DISCOIDIN, CUB, EGF, LAMININ , AND ZINC METALLOPROTEASE DOMAIN CONTAINING"/>
    <property type="match status" value="1"/>
</dbReference>
<gene>
    <name evidence="15" type="ORF">DdX_06957</name>
</gene>
<dbReference type="CDD" id="cd04280">
    <property type="entry name" value="ZnMc_astacin_like"/>
    <property type="match status" value="1"/>
</dbReference>
<evidence type="ECO:0000256" key="6">
    <source>
        <dbReference type="ARBA" id="ARBA00022833"/>
    </source>
</evidence>
<evidence type="ECO:0000313" key="15">
    <source>
        <dbReference type="EMBL" id="KAI1717220.1"/>
    </source>
</evidence>
<name>A0AAD4N6W6_9BILA</name>
<dbReference type="PANTHER" id="PTHR10127:SF829">
    <property type="entry name" value="ZINC METALLOPROTEINASE NAS-6"/>
    <property type="match status" value="1"/>
</dbReference>
<dbReference type="EMBL" id="JAKKPZ010000009">
    <property type="protein sequence ID" value="KAI1717220.1"/>
    <property type="molecule type" value="Genomic_DNA"/>
</dbReference>
<keyword evidence="5 11" id="KW-0378">Hydrolase</keyword>
<keyword evidence="2 11" id="KW-0645">Protease</keyword>
<dbReference type="PROSITE" id="PS51670">
    <property type="entry name" value="SHKT"/>
    <property type="match status" value="1"/>
</dbReference>
<dbReference type="PROSITE" id="PS51864">
    <property type="entry name" value="ASTACIN"/>
    <property type="match status" value="1"/>
</dbReference>
<comment type="caution">
    <text evidence="15">The sequence shown here is derived from an EMBL/GenBank/DDBJ whole genome shotgun (WGS) entry which is preliminary data.</text>
</comment>
<keyword evidence="8" id="KW-0865">Zymogen</keyword>
<dbReference type="SMART" id="SM00235">
    <property type="entry name" value="ZnMc"/>
    <property type="match status" value="1"/>
</dbReference>
<feature type="disulfide bond" evidence="10">
    <location>
        <begin position="298"/>
        <end position="332"/>
    </location>
</feature>
<keyword evidence="16" id="KW-1185">Reference proteome</keyword>
<protein>
    <recommendedName>
        <fullName evidence="12">Metalloendopeptidase</fullName>
        <ecNumber evidence="12">3.4.24.-</ecNumber>
    </recommendedName>
</protein>
<feature type="binding site" evidence="11">
    <location>
        <position position="123"/>
    </location>
    <ligand>
        <name>Zn(2+)</name>
        <dbReference type="ChEBI" id="CHEBI:29105"/>
        <note>catalytic</note>
    </ligand>
</feature>
<dbReference type="Gene3D" id="1.10.10.1940">
    <property type="match status" value="1"/>
</dbReference>
<dbReference type="InterPro" id="IPR003582">
    <property type="entry name" value="ShKT_dom"/>
</dbReference>
<feature type="binding site" evidence="11">
    <location>
        <position position="117"/>
    </location>
    <ligand>
        <name>Zn(2+)</name>
        <dbReference type="ChEBI" id="CHEBI:29105"/>
        <note>catalytic</note>
    </ligand>
</feature>
<keyword evidence="3 11" id="KW-0479">Metal-binding</keyword>
<sequence>MANEAPEGEFWDRDEPLWMHSGKFQGDIDGVDEDMIQQDSNVQFNALRNKQLTWPNGIVPYELDEAFSNPRKSEDDFLNIVKGHGCYSQVGRTGGKQEISLGRGCLFNETIIHELMHSLGFWHEHSRADRDDNIIIRWENILPGMDSQFDIVSSAIQDNLGEDYDYRSIMHYGSTAFSRNGRNTIEAVIDGFSEIIGTATDLSDLDVIKISKLYRCEKRQPRPFTTTTKRNQVRFKTNTETSILSSTTSTTTISTTTQRSSTVIFPLHKRLTTEKTTIFTRPTTESSSLENAESHVECKDHFVDCPMFKDYCAKVSFFFIMKSYCPVTCGQCSADDEISNEYTTPESSTEA</sequence>
<dbReference type="GO" id="GO:0006508">
    <property type="term" value="P:proteolysis"/>
    <property type="evidence" value="ECO:0007669"/>
    <property type="project" value="UniProtKB-KW"/>
</dbReference>
<dbReference type="InterPro" id="IPR024079">
    <property type="entry name" value="MetalloPept_cat_dom_sf"/>
</dbReference>
<keyword evidence="9 10" id="KW-1015">Disulfide bond</keyword>
<dbReference type="Pfam" id="PF01549">
    <property type="entry name" value="ShK"/>
    <property type="match status" value="1"/>
</dbReference>
<feature type="domain" description="ShKT" evidence="13">
    <location>
        <begin position="298"/>
        <end position="332"/>
    </location>
</feature>
<dbReference type="GO" id="GO:0008270">
    <property type="term" value="F:zinc ion binding"/>
    <property type="evidence" value="ECO:0007669"/>
    <property type="project" value="UniProtKB-UniRule"/>
</dbReference>
<feature type="binding site" evidence="11">
    <location>
        <position position="113"/>
    </location>
    <ligand>
        <name>Zn(2+)</name>
        <dbReference type="ChEBI" id="CHEBI:29105"/>
        <note>catalytic</note>
    </ligand>
</feature>
<evidence type="ECO:0000256" key="11">
    <source>
        <dbReference type="PROSITE-ProRule" id="PRU01211"/>
    </source>
</evidence>
<evidence type="ECO:0000256" key="12">
    <source>
        <dbReference type="RuleBase" id="RU361183"/>
    </source>
</evidence>
<dbReference type="GO" id="GO:0004222">
    <property type="term" value="F:metalloendopeptidase activity"/>
    <property type="evidence" value="ECO:0007669"/>
    <property type="project" value="UniProtKB-UniRule"/>
</dbReference>
<feature type="active site" evidence="11">
    <location>
        <position position="114"/>
    </location>
</feature>
<comment type="function">
    <text evidence="1">Metalloprotease.</text>
</comment>
<keyword evidence="6 11" id="KW-0862">Zinc</keyword>
<reference evidence="15" key="1">
    <citation type="submission" date="2022-01" db="EMBL/GenBank/DDBJ databases">
        <title>Genome Sequence Resource for Two Populations of Ditylenchus destructor, the Migratory Endoparasitic Phytonematode.</title>
        <authorList>
            <person name="Zhang H."/>
            <person name="Lin R."/>
            <person name="Xie B."/>
        </authorList>
    </citation>
    <scope>NUCLEOTIDE SEQUENCE</scope>
    <source>
        <strain evidence="15">BazhouSP</strain>
    </source>
</reference>
<evidence type="ECO:0000256" key="3">
    <source>
        <dbReference type="ARBA" id="ARBA00022723"/>
    </source>
</evidence>
<accession>A0AAD4N6W6</accession>
<dbReference type="InterPro" id="IPR034035">
    <property type="entry name" value="Astacin-like_dom"/>
</dbReference>
<evidence type="ECO:0000256" key="7">
    <source>
        <dbReference type="ARBA" id="ARBA00023049"/>
    </source>
</evidence>
<evidence type="ECO:0000256" key="10">
    <source>
        <dbReference type="PROSITE-ProRule" id="PRU01005"/>
    </source>
</evidence>
<evidence type="ECO:0000256" key="1">
    <source>
        <dbReference type="ARBA" id="ARBA00002657"/>
    </source>
</evidence>
<dbReference type="PRINTS" id="PR00480">
    <property type="entry name" value="ASTACIN"/>
</dbReference>